<comment type="similarity">
    <text evidence="9">Belongs to the TatA/E family.</text>
</comment>
<dbReference type="OrthoDB" id="9812812at2"/>
<organism evidence="11 12">
    <name type="scientific">Pedobacter psychrophilus</name>
    <dbReference type="NCBI Taxonomy" id="1826909"/>
    <lineage>
        <taxon>Bacteria</taxon>
        <taxon>Pseudomonadati</taxon>
        <taxon>Bacteroidota</taxon>
        <taxon>Sphingobacteriia</taxon>
        <taxon>Sphingobacteriales</taxon>
        <taxon>Sphingobacteriaceae</taxon>
        <taxon>Pedobacter</taxon>
    </lineage>
</organism>
<keyword evidence="12" id="KW-1185">Reference proteome</keyword>
<comment type="caution">
    <text evidence="11">The sequence shown here is derived from an EMBL/GenBank/DDBJ whole genome shotgun (WGS) entry which is preliminary data.</text>
</comment>
<proteinExistence type="inferred from homology"/>
<evidence type="ECO:0000256" key="3">
    <source>
        <dbReference type="ARBA" id="ARBA00022475"/>
    </source>
</evidence>
<evidence type="ECO:0000256" key="8">
    <source>
        <dbReference type="ARBA" id="ARBA00023136"/>
    </source>
</evidence>
<dbReference type="PANTHER" id="PTHR42982">
    <property type="entry name" value="SEC-INDEPENDENT PROTEIN TRANSLOCASE PROTEIN TATA"/>
    <property type="match status" value="1"/>
</dbReference>
<keyword evidence="4 9" id="KW-0812">Transmembrane</keyword>
<reference evidence="11 12" key="1">
    <citation type="submission" date="2016-04" db="EMBL/GenBank/DDBJ databases">
        <authorList>
            <person name="Evans L.H."/>
            <person name="Alamgir A."/>
            <person name="Owens N."/>
            <person name="Weber N.D."/>
            <person name="Virtaneva K."/>
            <person name="Barbian K."/>
            <person name="Babar A."/>
            <person name="Rosenke K."/>
        </authorList>
    </citation>
    <scope>NUCLEOTIDE SEQUENCE [LARGE SCALE GENOMIC DNA]</scope>
    <source>
        <strain evidence="11 12">CCM 8644</strain>
    </source>
</reference>
<keyword evidence="8 9" id="KW-0472">Membrane</keyword>
<reference evidence="11 12" key="2">
    <citation type="submission" date="2016-06" db="EMBL/GenBank/DDBJ databases">
        <title>Pedobacter psychrophilus sp. nov., isolated from Antarctic fragmentary rock.</title>
        <authorList>
            <person name="Svec P."/>
        </authorList>
    </citation>
    <scope>NUCLEOTIDE SEQUENCE [LARGE SCALE GENOMIC DNA]</scope>
    <source>
        <strain evidence="11 12">CCM 8644</strain>
    </source>
</reference>
<dbReference type="AlphaFoldDB" id="A0A179DLN2"/>
<sequence>MGLGAPEIILIVLALLLLFGGKKIPELMRGMGKGVKEFKDAQSGVDKPEYEKPLDKTDEKTRNM</sequence>
<dbReference type="PANTHER" id="PTHR42982:SF1">
    <property type="entry name" value="SEC-INDEPENDENT PROTEIN TRANSLOCASE PROTEIN TATA"/>
    <property type="match status" value="1"/>
</dbReference>
<dbReference type="InterPro" id="IPR003369">
    <property type="entry name" value="TatA/B/E"/>
</dbReference>
<evidence type="ECO:0000256" key="1">
    <source>
        <dbReference type="ARBA" id="ARBA00004162"/>
    </source>
</evidence>
<dbReference type="GO" id="GO:0008320">
    <property type="term" value="F:protein transmembrane transporter activity"/>
    <property type="evidence" value="ECO:0007669"/>
    <property type="project" value="UniProtKB-UniRule"/>
</dbReference>
<accession>A0A179DLN2</accession>
<dbReference type="Proteomes" id="UP000078459">
    <property type="component" value="Unassembled WGS sequence"/>
</dbReference>
<dbReference type="HAMAP" id="MF_00236">
    <property type="entry name" value="TatA_E"/>
    <property type="match status" value="1"/>
</dbReference>
<keyword evidence="3 9" id="KW-1003">Cell membrane</keyword>
<dbReference type="Pfam" id="PF02416">
    <property type="entry name" value="TatA_B_E"/>
    <property type="match status" value="1"/>
</dbReference>
<keyword evidence="7 9" id="KW-0811">Translocation</keyword>
<dbReference type="GO" id="GO:0043953">
    <property type="term" value="P:protein transport by the Tat complex"/>
    <property type="evidence" value="ECO:0007669"/>
    <property type="project" value="UniProtKB-UniRule"/>
</dbReference>
<comment type="function">
    <text evidence="9">Part of the twin-arginine translocation (Tat) system that transports large folded proteins containing a characteristic twin-arginine motif in their signal peptide across membranes. TatA could form the protein-conducting channel of the Tat system.</text>
</comment>
<keyword evidence="2 9" id="KW-0813">Transport</keyword>
<dbReference type="InterPro" id="IPR006312">
    <property type="entry name" value="TatA/E"/>
</dbReference>
<dbReference type="EMBL" id="LWHJ01000011">
    <property type="protein sequence ID" value="OAQ41620.1"/>
    <property type="molecule type" value="Genomic_DNA"/>
</dbReference>
<protein>
    <recommendedName>
        <fullName evidence="9">Sec-independent protein translocase protein TatA</fullName>
    </recommendedName>
</protein>
<gene>
    <name evidence="9" type="primary">tatA</name>
    <name evidence="11" type="ORF">A5893_00475</name>
</gene>
<evidence type="ECO:0000313" key="11">
    <source>
        <dbReference type="EMBL" id="OAQ41620.1"/>
    </source>
</evidence>
<name>A0A179DLN2_9SPHI</name>
<keyword evidence="6 9" id="KW-1133">Transmembrane helix</keyword>
<dbReference type="Gene3D" id="1.20.5.3310">
    <property type="match status" value="1"/>
</dbReference>
<keyword evidence="5 9" id="KW-0653">Protein transport</keyword>
<evidence type="ECO:0000256" key="9">
    <source>
        <dbReference type="HAMAP-Rule" id="MF_00236"/>
    </source>
</evidence>
<evidence type="ECO:0000256" key="5">
    <source>
        <dbReference type="ARBA" id="ARBA00022927"/>
    </source>
</evidence>
<evidence type="ECO:0000256" key="7">
    <source>
        <dbReference type="ARBA" id="ARBA00023010"/>
    </source>
</evidence>
<evidence type="ECO:0000256" key="10">
    <source>
        <dbReference type="SAM" id="MobiDB-lite"/>
    </source>
</evidence>
<evidence type="ECO:0000256" key="4">
    <source>
        <dbReference type="ARBA" id="ARBA00022692"/>
    </source>
</evidence>
<dbReference type="RefSeq" id="WP_068820651.1">
    <property type="nucleotide sequence ID" value="NZ_LWHJ01000011.1"/>
</dbReference>
<comment type="subunit">
    <text evidence="9">Forms a complex with TatC.</text>
</comment>
<evidence type="ECO:0000256" key="2">
    <source>
        <dbReference type="ARBA" id="ARBA00022448"/>
    </source>
</evidence>
<dbReference type="GO" id="GO:0033281">
    <property type="term" value="C:TAT protein transport complex"/>
    <property type="evidence" value="ECO:0007669"/>
    <property type="project" value="UniProtKB-UniRule"/>
</dbReference>
<evidence type="ECO:0000313" key="12">
    <source>
        <dbReference type="Proteomes" id="UP000078459"/>
    </source>
</evidence>
<comment type="subcellular location">
    <subcellularLocation>
        <location evidence="1 9">Cell membrane</location>
        <topology evidence="1 9">Single-pass membrane protein</topology>
    </subcellularLocation>
</comment>
<evidence type="ECO:0000256" key="6">
    <source>
        <dbReference type="ARBA" id="ARBA00022989"/>
    </source>
</evidence>
<dbReference type="STRING" id="1826909.A5893_00475"/>
<feature type="region of interest" description="Disordered" evidence="10">
    <location>
        <begin position="39"/>
        <end position="64"/>
    </location>
</feature>
<dbReference type="NCBIfam" id="TIGR01411">
    <property type="entry name" value="tatAE"/>
    <property type="match status" value="1"/>
</dbReference>